<gene>
    <name evidence="5" type="ORF">B0I71DRAFT_132562</name>
    <name evidence="4" type="ORF">YALI1_E09672g</name>
</gene>
<dbReference type="AlphaFoldDB" id="A0A1H6PT01"/>
<dbReference type="InterPro" id="IPR011057">
    <property type="entry name" value="Mss4-like_sf"/>
</dbReference>
<reference evidence="4 6" key="1">
    <citation type="journal article" date="2016" name="PLoS ONE">
        <title>Sequence Assembly of Yarrowia lipolytica Strain W29/CLIB89 Shows Transposable Element Diversity.</title>
        <authorList>
            <person name="Magnan C."/>
            <person name="Yu J."/>
            <person name="Chang I."/>
            <person name="Jahn E."/>
            <person name="Kanomata Y."/>
            <person name="Wu J."/>
            <person name="Zeller M."/>
            <person name="Oakes M."/>
            <person name="Baldi P."/>
            <person name="Sandmeyer S."/>
        </authorList>
    </citation>
    <scope>NUCLEOTIDE SEQUENCE [LARGE SCALE GENOMIC DNA]</scope>
    <source>
        <strain evidence="4">CLIB89</strain>
        <strain evidence="6">CLIB89(W29)</strain>
    </source>
</reference>
<evidence type="ECO:0000313" key="5">
    <source>
        <dbReference type="EMBL" id="RDW25467.1"/>
    </source>
</evidence>
<dbReference type="EMBL" id="CP017557">
    <property type="protein sequence ID" value="AOW05106.1"/>
    <property type="molecule type" value="Genomic_DNA"/>
</dbReference>
<reference evidence="5 7" key="2">
    <citation type="submission" date="2018-07" db="EMBL/GenBank/DDBJ databases">
        <title>Draft Genome Assemblies for Five Robust Yarrowia lipolytica Strains Exhibiting High Lipid Production and Pentose Sugar Utilization and Sugar Alcohol Secretion from Undetoxified Lignocellulosic Biomass Hydrolysates.</title>
        <authorList>
            <consortium name="DOE Joint Genome Institute"/>
            <person name="Walker C."/>
            <person name="Ryu S."/>
            <person name="Na H."/>
            <person name="Zane M."/>
            <person name="LaButti K."/>
            <person name="Lipzen A."/>
            <person name="Haridas S."/>
            <person name="Barry K."/>
            <person name="Grigoriev I.V."/>
            <person name="Quarterman J."/>
            <person name="Slininger P."/>
            <person name="Dien B."/>
            <person name="Trinh C.T."/>
        </authorList>
    </citation>
    <scope>NUCLEOTIDE SEQUENCE [LARGE SCALE GENOMIC DNA]</scope>
    <source>
        <strain evidence="5 7">YB392</strain>
    </source>
</reference>
<evidence type="ECO:0000256" key="2">
    <source>
        <dbReference type="ARBA" id="ARBA00022658"/>
    </source>
</evidence>
<proteinExistence type="predicted"/>
<evidence type="ECO:0000256" key="1">
    <source>
        <dbReference type="ARBA" id="ARBA00022448"/>
    </source>
</evidence>
<dbReference type="PROSITE" id="PS51796">
    <property type="entry name" value="MSS4"/>
    <property type="match status" value="1"/>
</dbReference>
<organism evidence="4 6">
    <name type="scientific">Yarrowia lipolytica</name>
    <name type="common">Candida lipolytica</name>
    <dbReference type="NCBI Taxonomy" id="4952"/>
    <lineage>
        <taxon>Eukaryota</taxon>
        <taxon>Fungi</taxon>
        <taxon>Dikarya</taxon>
        <taxon>Ascomycota</taxon>
        <taxon>Saccharomycotina</taxon>
        <taxon>Dipodascomycetes</taxon>
        <taxon>Dipodascales</taxon>
        <taxon>Dipodascales incertae sedis</taxon>
        <taxon>Yarrowia</taxon>
    </lineage>
</organism>
<dbReference type="Proteomes" id="UP000182444">
    <property type="component" value="Chromosome 1E"/>
</dbReference>
<dbReference type="Gene3D" id="2.170.150.10">
    <property type="entry name" value="Metal Binding Protein, Guanine Nucleotide Exchange Factor, Chain A"/>
    <property type="match status" value="1"/>
</dbReference>
<dbReference type="OrthoDB" id="30840at2759"/>
<keyword evidence="2" id="KW-0344">Guanine-nucleotide releasing factor</keyword>
<name>A0A1H6PT01_YARLL</name>
<evidence type="ECO:0000256" key="3">
    <source>
        <dbReference type="ARBA" id="ARBA00022927"/>
    </source>
</evidence>
<dbReference type="VEuPathDB" id="FungiDB:YALI0_E07986g"/>
<keyword evidence="1" id="KW-0813">Transport</keyword>
<dbReference type="GeneID" id="2912471"/>
<dbReference type="GO" id="GO:0005085">
    <property type="term" value="F:guanyl-nucleotide exchange factor activity"/>
    <property type="evidence" value="ECO:0007669"/>
    <property type="project" value="UniProtKB-KW"/>
</dbReference>
<evidence type="ECO:0000313" key="7">
    <source>
        <dbReference type="Proteomes" id="UP000256601"/>
    </source>
</evidence>
<dbReference type="Pfam" id="PF04421">
    <property type="entry name" value="Mss4"/>
    <property type="match status" value="1"/>
</dbReference>
<dbReference type="GO" id="GO:0007264">
    <property type="term" value="P:small GTPase-mediated signal transduction"/>
    <property type="evidence" value="ECO:0007669"/>
    <property type="project" value="InterPro"/>
</dbReference>
<dbReference type="KEGG" id="yli:2912471"/>
<dbReference type="InterPro" id="IPR011323">
    <property type="entry name" value="Mss4/transl-control_tumour"/>
</dbReference>
<keyword evidence="3" id="KW-0653">Protein transport</keyword>
<sequence length="177" mass="19242">MKYCCPYPQCKSRLVVANKHPIELLVRASAASEDALKVQKAALNFVNSKDVVASDSEKTDTKAIESEKSELKTDAAEATHVATTNPDSEFFLPFYDPFDFDNISVTKPVFEAGQEPSLISSDGKTTVSIERLLACAECDRGPFGVIGKVSNVGTHDGLTHDKNVYLLRPESVVVTES</sequence>
<dbReference type="SUPFAM" id="SSF51316">
    <property type="entry name" value="Mss4-like"/>
    <property type="match status" value="1"/>
</dbReference>
<dbReference type="VEuPathDB" id="FungiDB:YALI1_E09672g"/>
<evidence type="ECO:0000313" key="6">
    <source>
        <dbReference type="Proteomes" id="UP000182444"/>
    </source>
</evidence>
<accession>A0A1H6PT01</accession>
<dbReference type="EMBL" id="KZ859001">
    <property type="protein sequence ID" value="RDW25467.1"/>
    <property type="molecule type" value="Genomic_DNA"/>
</dbReference>
<dbReference type="GO" id="GO:0015031">
    <property type="term" value="P:protein transport"/>
    <property type="evidence" value="ECO:0007669"/>
    <property type="project" value="UniProtKB-KW"/>
</dbReference>
<protein>
    <submittedName>
        <fullName evidence="5">Mss4-like protein</fullName>
    </submittedName>
</protein>
<evidence type="ECO:0000313" key="4">
    <source>
        <dbReference type="EMBL" id="AOW05106.1"/>
    </source>
</evidence>
<dbReference type="RefSeq" id="XP_503680.1">
    <property type="nucleotide sequence ID" value="XM_503680.1"/>
</dbReference>
<dbReference type="Proteomes" id="UP000256601">
    <property type="component" value="Unassembled WGS sequence"/>
</dbReference>
<dbReference type="InterPro" id="IPR007515">
    <property type="entry name" value="Mss4"/>
</dbReference>